<keyword evidence="3" id="KW-1185">Reference proteome</keyword>
<sequence length="373" mass="41620">MTTISTQGPTTHNDGDEEMNTIQLTGSSCIRDTTYYKEEGDCTIFVKTTLFKIHRFILARDGSTFEGMFALPPGNCPTQGSSDDNPVVLHDEPDDFRAMCWALYALPMDISTPQLSTESDVSKFLGISRLANKYHFASFEKWSTSALSQKCTAEATSFLLSCSRDMFVQIFDVAVLCRLSRLTATIANICIRRTKIGDLGIGQALLLGEKHGLRDLQGKLYYNHLLAMDAHDTKPIPNGTAYIYDNSTLNPTQMLRLYAGYWSLSQYWQNICNMPTPQLPMVNGCTNTFHSEYCDTEWPDMWEGAISSVHERRLFGVNVTGNLDLLKIDLALQQPRKQNASASCLAAAGEFVSALKRDLEKTLPEHFLGAENT</sequence>
<dbReference type="OrthoDB" id="2886395at2759"/>
<dbReference type="Gene3D" id="3.30.710.10">
    <property type="entry name" value="Potassium Channel Kv1.1, Chain A"/>
    <property type="match status" value="1"/>
</dbReference>
<dbReference type="SUPFAM" id="SSF54695">
    <property type="entry name" value="POZ domain"/>
    <property type="match status" value="1"/>
</dbReference>
<gene>
    <name evidence="2" type="ORF">BDZ94DRAFT_1214844</name>
</gene>
<evidence type="ECO:0000313" key="3">
    <source>
        <dbReference type="Proteomes" id="UP000807353"/>
    </source>
</evidence>
<dbReference type="InterPro" id="IPR000210">
    <property type="entry name" value="BTB/POZ_dom"/>
</dbReference>
<dbReference type="PROSITE" id="PS50097">
    <property type="entry name" value="BTB"/>
    <property type="match status" value="1"/>
</dbReference>
<dbReference type="CDD" id="cd18186">
    <property type="entry name" value="BTB_POZ_ZBTB_KLHL-like"/>
    <property type="match status" value="1"/>
</dbReference>
<dbReference type="AlphaFoldDB" id="A0A9P5Y9U3"/>
<dbReference type="Proteomes" id="UP000807353">
    <property type="component" value="Unassembled WGS sequence"/>
</dbReference>
<dbReference type="EMBL" id="MU150248">
    <property type="protein sequence ID" value="KAF9465334.1"/>
    <property type="molecule type" value="Genomic_DNA"/>
</dbReference>
<dbReference type="InterPro" id="IPR011333">
    <property type="entry name" value="SKP1/BTB/POZ_sf"/>
</dbReference>
<accession>A0A9P5Y9U3</accession>
<feature type="domain" description="BTB" evidence="1">
    <location>
        <begin position="40"/>
        <end position="112"/>
    </location>
</feature>
<protein>
    <recommendedName>
        <fullName evidence="1">BTB domain-containing protein</fullName>
    </recommendedName>
</protein>
<comment type="caution">
    <text evidence="2">The sequence shown here is derived from an EMBL/GenBank/DDBJ whole genome shotgun (WGS) entry which is preliminary data.</text>
</comment>
<evidence type="ECO:0000259" key="1">
    <source>
        <dbReference type="PROSITE" id="PS50097"/>
    </source>
</evidence>
<reference evidence="2" key="1">
    <citation type="submission" date="2020-11" db="EMBL/GenBank/DDBJ databases">
        <authorList>
            <consortium name="DOE Joint Genome Institute"/>
            <person name="Ahrendt S."/>
            <person name="Riley R."/>
            <person name="Andreopoulos W."/>
            <person name="Labutti K."/>
            <person name="Pangilinan J."/>
            <person name="Ruiz-Duenas F.J."/>
            <person name="Barrasa J.M."/>
            <person name="Sanchez-Garcia M."/>
            <person name="Camarero S."/>
            <person name="Miyauchi S."/>
            <person name="Serrano A."/>
            <person name="Linde D."/>
            <person name="Babiker R."/>
            <person name="Drula E."/>
            <person name="Ayuso-Fernandez I."/>
            <person name="Pacheco R."/>
            <person name="Padilla G."/>
            <person name="Ferreira P."/>
            <person name="Barriuso J."/>
            <person name="Kellner H."/>
            <person name="Castanera R."/>
            <person name="Alfaro M."/>
            <person name="Ramirez L."/>
            <person name="Pisabarro A.G."/>
            <person name="Kuo A."/>
            <person name="Tritt A."/>
            <person name="Lipzen A."/>
            <person name="He G."/>
            <person name="Yan M."/>
            <person name="Ng V."/>
            <person name="Cullen D."/>
            <person name="Martin F."/>
            <person name="Rosso M.-N."/>
            <person name="Henrissat B."/>
            <person name="Hibbett D."/>
            <person name="Martinez A.T."/>
            <person name="Grigoriev I.V."/>
        </authorList>
    </citation>
    <scope>NUCLEOTIDE SEQUENCE</scope>
    <source>
        <strain evidence="2">CBS 247.69</strain>
    </source>
</reference>
<evidence type="ECO:0000313" key="2">
    <source>
        <dbReference type="EMBL" id="KAF9465334.1"/>
    </source>
</evidence>
<proteinExistence type="predicted"/>
<organism evidence="2 3">
    <name type="scientific">Collybia nuda</name>
    <dbReference type="NCBI Taxonomy" id="64659"/>
    <lineage>
        <taxon>Eukaryota</taxon>
        <taxon>Fungi</taxon>
        <taxon>Dikarya</taxon>
        <taxon>Basidiomycota</taxon>
        <taxon>Agaricomycotina</taxon>
        <taxon>Agaricomycetes</taxon>
        <taxon>Agaricomycetidae</taxon>
        <taxon>Agaricales</taxon>
        <taxon>Tricholomatineae</taxon>
        <taxon>Clitocybaceae</taxon>
        <taxon>Collybia</taxon>
    </lineage>
</organism>
<name>A0A9P5Y9U3_9AGAR</name>